<evidence type="ECO:0000256" key="1">
    <source>
        <dbReference type="SAM" id="MobiDB-lite"/>
    </source>
</evidence>
<feature type="compositionally biased region" description="Basic residues" evidence="1">
    <location>
        <begin position="93"/>
        <end position="112"/>
    </location>
</feature>
<feature type="region of interest" description="Disordered" evidence="1">
    <location>
        <begin position="62"/>
        <end position="112"/>
    </location>
</feature>
<protein>
    <submittedName>
        <fullName evidence="2">Unnamed protein product</fullName>
    </submittedName>
</protein>
<accession>A0A9W7CQH8</accession>
<sequence>MMDEAESLPDVLSYLTQIGLPAGLAPLDDGGHATPEAPPSPAELLQSPPLFEHYSFDDTVMHNASMSTDPTNYAVRGHNEGNSSSRSTLSKPARTKSSPKRVRISRKKKAAD</sequence>
<feature type="compositionally biased region" description="Polar residues" evidence="1">
    <location>
        <begin position="80"/>
        <end position="90"/>
    </location>
</feature>
<reference evidence="2" key="1">
    <citation type="submission" date="2023-04" db="EMBL/GenBank/DDBJ databases">
        <title>Phytophthora lilii NBRC 32176.</title>
        <authorList>
            <person name="Ichikawa N."/>
            <person name="Sato H."/>
            <person name="Tonouchi N."/>
        </authorList>
    </citation>
    <scope>NUCLEOTIDE SEQUENCE</scope>
    <source>
        <strain evidence="2">NBRC 32176</strain>
    </source>
</reference>
<gene>
    <name evidence="2" type="ORF">Plil01_001473200</name>
</gene>
<evidence type="ECO:0000313" key="3">
    <source>
        <dbReference type="Proteomes" id="UP001165083"/>
    </source>
</evidence>
<feature type="compositionally biased region" description="Polar residues" evidence="1">
    <location>
        <begin position="62"/>
        <end position="71"/>
    </location>
</feature>
<comment type="caution">
    <text evidence="2">The sequence shown here is derived from an EMBL/GenBank/DDBJ whole genome shotgun (WGS) entry which is preliminary data.</text>
</comment>
<feature type="region of interest" description="Disordered" evidence="1">
    <location>
        <begin position="22"/>
        <end position="47"/>
    </location>
</feature>
<organism evidence="2 3">
    <name type="scientific">Phytophthora lilii</name>
    <dbReference type="NCBI Taxonomy" id="2077276"/>
    <lineage>
        <taxon>Eukaryota</taxon>
        <taxon>Sar</taxon>
        <taxon>Stramenopiles</taxon>
        <taxon>Oomycota</taxon>
        <taxon>Peronosporomycetes</taxon>
        <taxon>Peronosporales</taxon>
        <taxon>Peronosporaceae</taxon>
        <taxon>Phytophthora</taxon>
    </lineage>
</organism>
<dbReference type="EMBL" id="BSXW01001199">
    <property type="protein sequence ID" value="GMF34586.1"/>
    <property type="molecule type" value="Genomic_DNA"/>
</dbReference>
<dbReference type="AlphaFoldDB" id="A0A9W7CQH8"/>
<evidence type="ECO:0000313" key="2">
    <source>
        <dbReference type="EMBL" id="GMF34586.1"/>
    </source>
</evidence>
<dbReference type="Proteomes" id="UP001165083">
    <property type="component" value="Unassembled WGS sequence"/>
</dbReference>
<name>A0A9W7CQH8_9STRA</name>
<proteinExistence type="predicted"/>
<keyword evidence="3" id="KW-1185">Reference proteome</keyword>